<gene>
    <name evidence="2" type="ORF">ACFSTE_17490</name>
</gene>
<keyword evidence="1" id="KW-0472">Membrane</keyword>
<feature type="transmembrane region" description="Helical" evidence="1">
    <location>
        <begin position="134"/>
        <end position="152"/>
    </location>
</feature>
<name>A0ABW5NBC5_9FLAO</name>
<accession>A0ABW5NBC5</accession>
<evidence type="ECO:0000256" key="1">
    <source>
        <dbReference type="SAM" id="Phobius"/>
    </source>
</evidence>
<organism evidence="2 3">
    <name type="scientific">Aquimarina hainanensis</name>
    <dbReference type="NCBI Taxonomy" id="1578017"/>
    <lineage>
        <taxon>Bacteria</taxon>
        <taxon>Pseudomonadati</taxon>
        <taxon>Bacteroidota</taxon>
        <taxon>Flavobacteriia</taxon>
        <taxon>Flavobacteriales</taxon>
        <taxon>Flavobacteriaceae</taxon>
        <taxon>Aquimarina</taxon>
    </lineage>
</organism>
<sequence>MIDFIPLEYYYEVYLYYCMITVLFILLHSVVLQINDIKNIFFLKGIGIITLLLLTVYIGYRPVSGKYFIDMSTYALHFDHYANGGSVYVTEDVFFHNFMRLCALVVDVNTFFFICAIIYIIPMYIVSKKYFKEYWFYSFFMFIIAFSFWTYGTNGIRNGLATSIFLLAVSFYNKKIIMYTLLFMSTLFHKSLVLPVSAFLITVFYNNPKHFLYAWLLATPISIATGSFWVGLFTSIGFGDDRLSGYLTSELDESIKSSGFRFDFLFYSSFPVLAGWYFIFKRKFEDKIYNQLFNTYLIANTFWVLVITANFSNRFAYLSWFLMSLIIVYPFLKKQFFKNQQLNIALVTVAYFGFTYLMFTIYYG</sequence>
<dbReference type="Pfam" id="PF14897">
    <property type="entry name" value="EpsG"/>
    <property type="match status" value="1"/>
</dbReference>
<dbReference type="RefSeq" id="WP_378254679.1">
    <property type="nucleotide sequence ID" value="NZ_JBHSJV010000001.1"/>
</dbReference>
<dbReference type="EMBL" id="JBHULX010000039">
    <property type="protein sequence ID" value="MFD2592633.1"/>
    <property type="molecule type" value="Genomic_DNA"/>
</dbReference>
<feature type="transmembrane region" description="Helical" evidence="1">
    <location>
        <begin position="315"/>
        <end position="332"/>
    </location>
</feature>
<feature type="transmembrane region" description="Helical" evidence="1">
    <location>
        <begin position="14"/>
        <end position="34"/>
    </location>
</feature>
<keyword evidence="1" id="KW-1133">Transmembrane helix</keyword>
<dbReference type="InterPro" id="IPR049458">
    <property type="entry name" value="EpsG-like"/>
</dbReference>
<keyword evidence="3" id="KW-1185">Reference proteome</keyword>
<evidence type="ECO:0000313" key="3">
    <source>
        <dbReference type="Proteomes" id="UP001597459"/>
    </source>
</evidence>
<dbReference type="Proteomes" id="UP001597459">
    <property type="component" value="Unassembled WGS sequence"/>
</dbReference>
<evidence type="ECO:0000313" key="2">
    <source>
        <dbReference type="EMBL" id="MFD2592633.1"/>
    </source>
</evidence>
<feature type="transmembrane region" description="Helical" evidence="1">
    <location>
        <begin position="292"/>
        <end position="309"/>
    </location>
</feature>
<feature type="transmembrane region" description="Helical" evidence="1">
    <location>
        <begin position="212"/>
        <end position="239"/>
    </location>
</feature>
<reference evidence="3" key="1">
    <citation type="journal article" date="2019" name="Int. J. Syst. Evol. Microbiol.">
        <title>The Global Catalogue of Microorganisms (GCM) 10K type strain sequencing project: providing services to taxonomists for standard genome sequencing and annotation.</title>
        <authorList>
            <consortium name="The Broad Institute Genomics Platform"/>
            <consortium name="The Broad Institute Genome Sequencing Center for Infectious Disease"/>
            <person name="Wu L."/>
            <person name="Ma J."/>
        </authorList>
    </citation>
    <scope>NUCLEOTIDE SEQUENCE [LARGE SCALE GENOMIC DNA]</scope>
    <source>
        <strain evidence="3">KCTC 42423</strain>
    </source>
</reference>
<feature type="transmembrane region" description="Helical" evidence="1">
    <location>
        <begin position="41"/>
        <end position="60"/>
    </location>
</feature>
<protein>
    <submittedName>
        <fullName evidence="2">EpsG family protein</fullName>
    </submittedName>
</protein>
<comment type="caution">
    <text evidence="2">The sequence shown here is derived from an EMBL/GenBank/DDBJ whole genome shotgun (WGS) entry which is preliminary data.</text>
</comment>
<feature type="transmembrane region" description="Helical" evidence="1">
    <location>
        <begin position="176"/>
        <end position="205"/>
    </location>
</feature>
<feature type="transmembrane region" description="Helical" evidence="1">
    <location>
        <begin position="98"/>
        <end position="122"/>
    </location>
</feature>
<proteinExistence type="predicted"/>
<keyword evidence="1" id="KW-0812">Transmembrane</keyword>
<feature type="transmembrane region" description="Helical" evidence="1">
    <location>
        <begin position="259"/>
        <end position="280"/>
    </location>
</feature>
<feature type="transmembrane region" description="Helical" evidence="1">
    <location>
        <begin position="344"/>
        <end position="363"/>
    </location>
</feature>